<keyword evidence="2" id="KW-1185">Reference proteome</keyword>
<reference evidence="1 2" key="1">
    <citation type="journal article" date="2022" name="DNA Res.">
        <title>Chromosomal-level genome assembly of the orchid tree Bauhinia variegata (Leguminosae; Cercidoideae) supports the allotetraploid origin hypothesis of Bauhinia.</title>
        <authorList>
            <person name="Zhong Y."/>
            <person name="Chen Y."/>
            <person name="Zheng D."/>
            <person name="Pang J."/>
            <person name="Liu Y."/>
            <person name="Luo S."/>
            <person name="Meng S."/>
            <person name="Qian L."/>
            <person name="Wei D."/>
            <person name="Dai S."/>
            <person name="Zhou R."/>
        </authorList>
    </citation>
    <scope>NUCLEOTIDE SEQUENCE [LARGE SCALE GENOMIC DNA]</scope>
    <source>
        <strain evidence="1">BV-YZ2020</strain>
    </source>
</reference>
<evidence type="ECO:0000313" key="2">
    <source>
        <dbReference type="Proteomes" id="UP000828941"/>
    </source>
</evidence>
<name>A0ACB9PW57_BAUVA</name>
<sequence>MMTCSQKSSSAFRLSPLSDSNAFRSGGSPSFPPPISVAATPSSIRVPCPTYQVDIDELTVAYPDMVNSGSLALVILGLVEDDSSLLLHIPGNIISYSIQDKTHEILKSFELVPGQERPLLSFEWFDAYQYVSPWLVCNA</sequence>
<accession>A0ACB9PW57</accession>
<proteinExistence type="predicted"/>
<evidence type="ECO:0000313" key="1">
    <source>
        <dbReference type="EMBL" id="KAI4352723.1"/>
    </source>
</evidence>
<organism evidence="1 2">
    <name type="scientific">Bauhinia variegata</name>
    <name type="common">Purple orchid tree</name>
    <name type="synonym">Phanera variegata</name>
    <dbReference type="NCBI Taxonomy" id="167791"/>
    <lineage>
        <taxon>Eukaryota</taxon>
        <taxon>Viridiplantae</taxon>
        <taxon>Streptophyta</taxon>
        <taxon>Embryophyta</taxon>
        <taxon>Tracheophyta</taxon>
        <taxon>Spermatophyta</taxon>
        <taxon>Magnoliopsida</taxon>
        <taxon>eudicotyledons</taxon>
        <taxon>Gunneridae</taxon>
        <taxon>Pentapetalae</taxon>
        <taxon>rosids</taxon>
        <taxon>fabids</taxon>
        <taxon>Fabales</taxon>
        <taxon>Fabaceae</taxon>
        <taxon>Cercidoideae</taxon>
        <taxon>Cercideae</taxon>
        <taxon>Bauhiniinae</taxon>
        <taxon>Bauhinia</taxon>
    </lineage>
</organism>
<gene>
    <name evidence="1" type="ORF">L6164_006944</name>
</gene>
<dbReference type="Proteomes" id="UP000828941">
    <property type="component" value="Chromosome 3"/>
</dbReference>
<dbReference type="EMBL" id="CM039428">
    <property type="protein sequence ID" value="KAI4352723.1"/>
    <property type="molecule type" value="Genomic_DNA"/>
</dbReference>
<comment type="caution">
    <text evidence="1">The sequence shown here is derived from an EMBL/GenBank/DDBJ whole genome shotgun (WGS) entry which is preliminary data.</text>
</comment>
<protein>
    <submittedName>
        <fullName evidence="1">Uncharacterized protein</fullName>
    </submittedName>
</protein>